<dbReference type="Proteomes" id="UP001148125">
    <property type="component" value="Unassembled WGS sequence"/>
</dbReference>
<keyword evidence="2" id="KW-1185">Reference proteome</keyword>
<comment type="caution">
    <text evidence="1">The sequence shown here is derived from an EMBL/GenBank/DDBJ whole genome shotgun (WGS) entry which is preliminary data.</text>
</comment>
<dbReference type="RefSeq" id="WP_275120297.1">
    <property type="nucleotide sequence ID" value="NZ_JAOTPO010000019.1"/>
</dbReference>
<name>A0ABT5VKF7_9BACI</name>
<evidence type="ECO:0008006" key="3">
    <source>
        <dbReference type="Google" id="ProtNLM"/>
    </source>
</evidence>
<gene>
    <name evidence="1" type="ORF">N7Z68_20315</name>
</gene>
<sequence>MTFDKFYNDLVTECTLKLGRKLTKKELEFIMWVKERQYEKKYNNLKSS</sequence>
<organism evidence="1 2">
    <name type="scientific">Alkalihalobacterium chitinilyticum</name>
    <dbReference type="NCBI Taxonomy" id="2980103"/>
    <lineage>
        <taxon>Bacteria</taxon>
        <taxon>Bacillati</taxon>
        <taxon>Bacillota</taxon>
        <taxon>Bacilli</taxon>
        <taxon>Bacillales</taxon>
        <taxon>Bacillaceae</taxon>
        <taxon>Alkalihalobacterium</taxon>
    </lineage>
</organism>
<evidence type="ECO:0000313" key="1">
    <source>
        <dbReference type="EMBL" id="MDE5415696.1"/>
    </source>
</evidence>
<evidence type="ECO:0000313" key="2">
    <source>
        <dbReference type="Proteomes" id="UP001148125"/>
    </source>
</evidence>
<dbReference type="EMBL" id="JAOTPO010000019">
    <property type="protein sequence ID" value="MDE5415696.1"/>
    <property type="molecule type" value="Genomic_DNA"/>
</dbReference>
<reference evidence="1" key="1">
    <citation type="submission" date="2024-05" db="EMBL/GenBank/DDBJ databases">
        <title>Alkalihalobacillus sp. strain MEB203 novel alkaliphilic bacterium from Lonar Lake, India.</title>
        <authorList>
            <person name="Joshi A."/>
            <person name="Thite S."/>
            <person name="Mengade P."/>
        </authorList>
    </citation>
    <scope>NUCLEOTIDE SEQUENCE</scope>
    <source>
        <strain evidence="1">MEB 203</strain>
    </source>
</reference>
<proteinExistence type="predicted"/>
<protein>
    <recommendedName>
        <fullName evidence="3">Fur-regulated basic protein FbpA</fullName>
    </recommendedName>
</protein>
<accession>A0ABT5VKF7</accession>